<evidence type="ECO:0000259" key="1">
    <source>
        <dbReference type="SMART" id="SM00327"/>
    </source>
</evidence>
<dbReference type="Gene3D" id="3.40.50.410">
    <property type="entry name" value="von Willebrand factor, type A domain"/>
    <property type="match status" value="1"/>
</dbReference>
<dbReference type="SUPFAM" id="SSF53300">
    <property type="entry name" value="vWA-like"/>
    <property type="match status" value="1"/>
</dbReference>
<protein>
    <submittedName>
        <fullName evidence="2">VWA domain-containing protein</fullName>
    </submittedName>
</protein>
<comment type="caution">
    <text evidence="2">The sequence shown here is derived from an EMBL/GenBank/DDBJ whole genome shotgun (WGS) entry which is preliminary data.</text>
</comment>
<organism evidence="2 3">
    <name type="scientific">Tectimicrobiota bacterium</name>
    <dbReference type="NCBI Taxonomy" id="2528274"/>
    <lineage>
        <taxon>Bacteria</taxon>
        <taxon>Pseudomonadati</taxon>
        <taxon>Nitrospinota/Tectimicrobiota group</taxon>
        <taxon>Candidatus Tectimicrobiota</taxon>
    </lineage>
</organism>
<accession>A0A938B406</accession>
<evidence type="ECO:0000313" key="3">
    <source>
        <dbReference type="Proteomes" id="UP000712673"/>
    </source>
</evidence>
<dbReference type="InterPro" id="IPR002035">
    <property type="entry name" value="VWF_A"/>
</dbReference>
<gene>
    <name evidence="2" type="ORF">FJZ47_10505</name>
</gene>
<dbReference type="Pfam" id="PF13519">
    <property type="entry name" value="VWA_2"/>
    <property type="match status" value="1"/>
</dbReference>
<feature type="non-terminal residue" evidence="2">
    <location>
        <position position="1"/>
    </location>
</feature>
<dbReference type="Proteomes" id="UP000712673">
    <property type="component" value="Unassembled WGS sequence"/>
</dbReference>
<dbReference type="EMBL" id="VGLS01000280">
    <property type="protein sequence ID" value="MBM3224220.1"/>
    <property type="molecule type" value="Genomic_DNA"/>
</dbReference>
<proteinExistence type="predicted"/>
<feature type="domain" description="VWFA" evidence="1">
    <location>
        <begin position="22"/>
        <end position="204"/>
    </location>
</feature>
<dbReference type="CDD" id="cd00198">
    <property type="entry name" value="vWFA"/>
    <property type="match status" value="1"/>
</dbReference>
<dbReference type="SMART" id="SM00327">
    <property type="entry name" value="VWA"/>
    <property type="match status" value="1"/>
</dbReference>
<dbReference type="InterPro" id="IPR036465">
    <property type="entry name" value="vWFA_dom_sf"/>
</dbReference>
<reference evidence="2" key="1">
    <citation type="submission" date="2019-03" db="EMBL/GenBank/DDBJ databases">
        <title>Lake Tanganyika Metagenome-Assembled Genomes (MAGs).</title>
        <authorList>
            <person name="Tran P."/>
        </authorList>
    </citation>
    <scope>NUCLEOTIDE SEQUENCE</scope>
    <source>
        <strain evidence="2">K_DeepCast_65m_m2_066</strain>
    </source>
</reference>
<evidence type="ECO:0000313" key="2">
    <source>
        <dbReference type="EMBL" id="MBM3224220.1"/>
    </source>
</evidence>
<dbReference type="AlphaFoldDB" id="A0A938B406"/>
<name>A0A938B406_UNCTE</name>
<sequence length="210" mass="24117">ARIPLRLHPHDFAMQCREPLTQSAAVIMLDMSYSMELFGRNRFTAAKKVALALAQLMSSLFPRDVLHIVGFGDTARHIPLRELPYVTVSREHTNTQDGLRLARTLLARQRAAHKHILLITDGRPTAVHLHGKLQLHTWGLHPVILEETYKEAKRCRDQAITLHTFMVADEAPLLQFVRRLTEVSQGRAFYTTPDRLGHYIIEDYLRRRSA</sequence>